<dbReference type="PANTHER" id="PTHR40660">
    <property type="entry name" value="5'-PHOSPHATE OXIDASE PUTATIVE DOMAIN-CONTAINING PROTEIN-RELATED"/>
    <property type="match status" value="1"/>
</dbReference>
<reference evidence="3" key="1">
    <citation type="submission" date="2016-04" db="EMBL/GenBank/DDBJ databases">
        <title>Fast-growing isolate from the root nodules of Vavilovia formosa.</title>
        <authorList>
            <person name="Kimeklis A."/>
            <person name="Safronova V."/>
            <person name="Belimov A."/>
            <person name="Andronov E."/>
        </authorList>
    </citation>
    <scope>NUCLEOTIDE SEQUENCE [LARGE SCALE GENOMIC DNA]</scope>
    <source>
        <strain evidence="3">Vaf-46</strain>
    </source>
</reference>
<dbReference type="InterPro" id="IPR011576">
    <property type="entry name" value="Pyridox_Oxase_N"/>
</dbReference>
<sequence length="446" mass="48423">MSSKLTLADLEACFEGVIPSIISTADADGLPNISYLSHVAMVDDRHVALSNQFFAKTAANIRLNPHAMLLLVDARNSAQFRLQLVFAHTLETGPLFEHISLQIDASSAQVGMAGIMKLRNLDVFRVVSIEAIPSQVEAAEPLGLKRNRLIAAAKIADAIAAEADADGIIDAMLEGLRTEFGFEHGLLLQLDEGRNQLITIGSIGYAPSGIGSDIPVDEGVIGAAAAGRRLVKLSDMSRIRRFGAAVRDSSADENRTRAIPLPGMPDAMSQIAVPLIAAGSIRGVLFLESRDRIAFTGEDEAALSVIARQAAMALALSEKLSLETEPQQLVRAELPTSEKTVQVVHHRFDDSVFVDGDYVIKGIAGRLLASMLEQHQESGRVEFTNREIRLDAALKLPDFKDNLETRLLLLRRRLDEKRLPIRLSRLGRGRIGLLIEGALRLSKDVV</sequence>
<feature type="domain" description="GAF" evidence="1">
    <location>
        <begin position="164"/>
        <end position="324"/>
    </location>
</feature>
<reference evidence="2 4" key="2">
    <citation type="submission" date="2019-12" db="EMBL/GenBank/DDBJ databases">
        <title>Rhizobium genotypes associated with high levels of biological nitrogen fixation by grain legumes in a temperate-maritime cropping system.</title>
        <authorList>
            <person name="Maluk M."/>
            <person name="Francesc Ferrando Molina F."/>
            <person name="Lopez Del Egido L."/>
            <person name="Lafos M."/>
            <person name="Langarica-Fuentes A."/>
            <person name="Gebre Yohannes G."/>
            <person name="Young M.W."/>
            <person name="Martin P."/>
            <person name="Gantlett R."/>
            <person name="Kenicer G."/>
            <person name="Hawes C."/>
            <person name="Begg G.S."/>
            <person name="Quilliam R.S."/>
            <person name="Squire G.R."/>
            <person name="Poole P.S."/>
            <person name="Young P.W."/>
            <person name="Iannetta P.M."/>
            <person name="James E.K."/>
        </authorList>
    </citation>
    <scope>NUCLEOTIDE SEQUENCE [LARGE SCALE GENOMIC DNA]</scope>
    <source>
        <strain evidence="2 4">JHI1096</strain>
    </source>
</reference>
<dbReference type="EMBL" id="LWBS01000461">
    <property type="protein sequence ID" value="OAP88362.1"/>
    <property type="molecule type" value="Genomic_DNA"/>
</dbReference>
<dbReference type="Gene3D" id="2.30.110.10">
    <property type="entry name" value="Electron Transport, Fmn-binding Protein, Chain A"/>
    <property type="match status" value="1"/>
</dbReference>
<accession>A0A179B9G7</accession>
<dbReference type="InterPro" id="IPR012349">
    <property type="entry name" value="Split_barrel_FMN-bd"/>
</dbReference>
<dbReference type="PANTHER" id="PTHR40660:SF1">
    <property type="entry name" value="5'-PHOSPHATE OXIDASE PUTATIVE DOMAIN-CONTAINING PROTEIN-RELATED"/>
    <property type="match status" value="1"/>
</dbReference>
<evidence type="ECO:0000313" key="3">
    <source>
        <dbReference type="EMBL" id="OAP88362.1"/>
    </source>
</evidence>
<dbReference type="Proteomes" id="UP000471560">
    <property type="component" value="Unassembled WGS sequence"/>
</dbReference>
<keyword evidence="3" id="KW-0418">Kinase</keyword>
<dbReference type="SUPFAM" id="SSF55781">
    <property type="entry name" value="GAF domain-like"/>
    <property type="match status" value="1"/>
</dbReference>
<dbReference type="SMART" id="SM00065">
    <property type="entry name" value="GAF"/>
    <property type="match status" value="1"/>
</dbReference>
<dbReference type="GO" id="GO:0016301">
    <property type="term" value="F:kinase activity"/>
    <property type="evidence" value="ECO:0007669"/>
    <property type="project" value="UniProtKB-KW"/>
</dbReference>
<dbReference type="InterPro" id="IPR029016">
    <property type="entry name" value="GAF-like_dom_sf"/>
</dbReference>
<evidence type="ECO:0000313" key="2">
    <source>
        <dbReference type="EMBL" id="NEI37181.1"/>
    </source>
</evidence>
<dbReference type="Pfam" id="PF01243">
    <property type="entry name" value="PNPOx_N"/>
    <property type="match status" value="1"/>
</dbReference>
<name>A0A179B9G7_RHILE</name>
<keyword evidence="3" id="KW-0808">Transferase</keyword>
<organism evidence="3">
    <name type="scientific">Rhizobium leguminosarum</name>
    <dbReference type="NCBI Taxonomy" id="384"/>
    <lineage>
        <taxon>Bacteria</taxon>
        <taxon>Pseudomonadati</taxon>
        <taxon>Pseudomonadota</taxon>
        <taxon>Alphaproteobacteria</taxon>
        <taxon>Hyphomicrobiales</taxon>
        <taxon>Rhizobiaceae</taxon>
        <taxon>Rhizobium/Agrobacterium group</taxon>
        <taxon>Rhizobium</taxon>
    </lineage>
</organism>
<evidence type="ECO:0000313" key="4">
    <source>
        <dbReference type="Proteomes" id="UP000471560"/>
    </source>
</evidence>
<protein>
    <submittedName>
        <fullName evidence="2">GAF domain-containing protein</fullName>
    </submittedName>
    <submittedName>
        <fullName evidence="3">Histidine kinase</fullName>
    </submittedName>
</protein>
<dbReference type="EMBL" id="WUEZ01000032">
    <property type="protein sequence ID" value="NEI37181.1"/>
    <property type="molecule type" value="Genomic_DNA"/>
</dbReference>
<dbReference type="Pfam" id="PF13185">
    <property type="entry name" value="GAF_2"/>
    <property type="match status" value="1"/>
</dbReference>
<dbReference type="Gene3D" id="3.30.450.40">
    <property type="match status" value="1"/>
</dbReference>
<dbReference type="AlphaFoldDB" id="A0A179B9G7"/>
<comment type="caution">
    <text evidence="3">The sequence shown here is derived from an EMBL/GenBank/DDBJ whole genome shotgun (WGS) entry which is preliminary data.</text>
</comment>
<evidence type="ECO:0000259" key="1">
    <source>
        <dbReference type="SMART" id="SM00065"/>
    </source>
</evidence>
<gene>
    <name evidence="3" type="ORF">A4U53_09545</name>
    <name evidence="2" type="ORF">GR204_24890</name>
</gene>
<dbReference type="SUPFAM" id="SSF50475">
    <property type="entry name" value="FMN-binding split barrel"/>
    <property type="match status" value="1"/>
</dbReference>
<dbReference type="InterPro" id="IPR003018">
    <property type="entry name" value="GAF"/>
</dbReference>
<proteinExistence type="predicted"/>